<sequence length="34" mass="3779">MSYIEIFQIIFLVVVFAVGVIGFLRAATSSDDKE</sequence>
<keyword evidence="1" id="KW-0472">Membrane</keyword>
<proteinExistence type="predicted"/>
<accession>T0L359</accession>
<evidence type="ECO:0000313" key="2">
    <source>
        <dbReference type="EMBL" id="EQB40253.1"/>
    </source>
</evidence>
<keyword evidence="3" id="KW-1185">Reference proteome</keyword>
<gene>
    <name evidence="2" type="ORF">M947_02645</name>
</gene>
<dbReference type="STRING" id="1172190.M947_02645"/>
<comment type="caution">
    <text evidence="2">The sequence shown here is derived from an EMBL/GenBank/DDBJ whole genome shotgun (WGS) entry which is preliminary data.</text>
</comment>
<name>T0L359_9BACT</name>
<dbReference type="EMBL" id="AUPZ01000003">
    <property type="protein sequence ID" value="EQB40253.1"/>
    <property type="molecule type" value="Genomic_DNA"/>
</dbReference>
<feature type="transmembrane region" description="Helical" evidence="1">
    <location>
        <begin position="6"/>
        <end position="24"/>
    </location>
</feature>
<keyword evidence="1" id="KW-0812">Transmembrane</keyword>
<organism evidence="2 3">
    <name type="scientific">Sulfurimonas hongkongensis</name>
    <dbReference type="NCBI Taxonomy" id="1172190"/>
    <lineage>
        <taxon>Bacteria</taxon>
        <taxon>Pseudomonadati</taxon>
        <taxon>Campylobacterota</taxon>
        <taxon>Epsilonproteobacteria</taxon>
        <taxon>Campylobacterales</taxon>
        <taxon>Sulfurimonadaceae</taxon>
        <taxon>Sulfurimonas</taxon>
    </lineage>
</organism>
<protein>
    <submittedName>
        <fullName evidence="2">Uncharacterized protein</fullName>
    </submittedName>
</protein>
<dbReference type="Proteomes" id="UP000015520">
    <property type="component" value="Unassembled WGS sequence"/>
</dbReference>
<evidence type="ECO:0000256" key="1">
    <source>
        <dbReference type="SAM" id="Phobius"/>
    </source>
</evidence>
<reference evidence="2 3" key="1">
    <citation type="submission" date="2013-07" db="EMBL/GenBank/DDBJ databases">
        <title>Sulfurimonas hongkongensis AST-10 Genome Sequencing.</title>
        <authorList>
            <person name="Cai L."/>
            <person name="Zhang T."/>
        </authorList>
    </citation>
    <scope>NUCLEOTIDE SEQUENCE [LARGE SCALE GENOMIC DNA]</scope>
    <source>
        <strain evidence="2 3">AST-10</strain>
    </source>
</reference>
<keyword evidence="1" id="KW-1133">Transmembrane helix</keyword>
<dbReference type="AlphaFoldDB" id="T0L359"/>
<evidence type="ECO:0000313" key="3">
    <source>
        <dbReference type="Proteomes" id="UP000015520"/>
    </source>
</evidence>